<comment type="caution">
    <text evidence="4">The sequence shown here is derived from an EMBL/GenBank/DDBJ whole genome shotgun (WGS) entry which is preliminary data.</text>
</comment>
<name>A0A5B3GJP1_9BACT</name>
<dbReference type="GO" id="GO:0016020">
    <property type="term" value="C:membrane"/>
    <property type="evidence" value="ECO:0007669"/>
    <property type="project" value="TreeGrafter"/>
</dbReference>
<dbReference type="PANTHER" id="PTHR44196:SF3">
    <property type="entry name" value="SHORT CHAIN DEHYDROGENASE FAMILY PROTEIN"/>
    <property type="match status" value="1"/>
</dbReference>
<evidence type="ECO:0000313" key="6">
    <source>
        <dbReference type="Proteomes" id="UP000323567"/>
    </source>
</evidence>
<dbReference type="EMBL" id="VVXJ01000032">
    <property type="protein sequence ID" value="KAA2373556.1"/>
    <property type="molecule type" value="Genomic_DNA"/>
</dbReference>
<protein>
    <submittedName>
        <fullName evidence="4">SDR family NAD(P)-dependent oxidoreductase</fullName>
    </submittedName>
</protein>
<evidence type="ECO:0000313" key="4">
    <source>
        <dbReference type="EMBL" id="KAA2373556.1"/>
    </source>
</evidence>
<dbReference type="RefSeq" id="WP_118406732.1">
    <property type="nucleotide sequence ID" value="NZ_AP031448.1"/>
</dbReference>
<proteinExistence type="inferred from homology"/>
<dbReference type="Proteomes" id="UP000323567">
    <property type="component" value="Unassembled WGS sequence"/>
</dbReference>
<evidence type="ECO:0000256" key="1">
    <source>
        <dbReference type="ARBA" id="ARBA00006484"/>
    </source>
</evidence>
<accession>A0A5B3GJP1</accession>
<dbReference type="SUPFAM" id="SSF51735">
    <property type="entry name" value="NAD(P)-binding Rossmann-fold domains"/>
    <property type="match status" value="1"/>
</dbReference>
<reference evidence="5 6" key="1">
    <citation type="journal article" date="2019" name="Nat. Med.">
        <title>A library of human gut bacterial isolates paired with longitudinal multiomics data enables mechanistic microbiome research.</title>
        <authorList>
            <person name="Poyet M."/>
            <person name="Groussin M."/>
            <person name="Gibbons S.M."/>
            <person name="Avila-Pacheco J."/>
            <person name="Jiang X."/>
            <person name="Kearney S.M."/>
            <person name="Perrotta A.R."/>
            <person name="Berdy B."/>
            <person name="Zhao S."/>
            <person name="Lieberman T.D."/>
            <person name="Swanson P.K."/>
            <person name="Smith M."/>
            <person name="Roesemann S."/>
            <person name="Alexander J.E."/>
            <person name="Rich S.A."/>
            <person name="Livny J."/>
            <person name="Vlamakis H."/>
            <person name="Clish C."/>
            <person name="Bullock K."/>
            <person name="Deik A."/>
            <person name="Scott J."/>
            <person name="Pierce K.A."/>
            <person name="Xavier R.J."/>
            <person name="Alm E.J."/>
        </authorList>
    </citation>
    <scope>NUCLEOTIDE SEQUENCE [LARGE SCALE GENOMIC DNA]</scope>
    <source>
        <strain evidence="4 5">BIOML-A1</strain>
        <strain evidence="3 6">BIOML-A2</strain>
    </source>
</reference>
<comment type="similarity">
    <text evidence="1">Belongs to the short-chain dehydrogenases/reductases (SDR) family.</text>
</comment>
<dbReference type="PANTHER" id="PTHR44196">
    <property type="entry name" value="DEHYDROGENASE/REDUCTASE SDR FAMILY MEMBER 7B"/>
    <property type="match status" value="1"/>
</dbReference>
<dbReference type="AlphaFoldDB" id="A0A5B3GJP1"/>
<dbReference type="InterPro" id="IPR036291">
    <property type="entry name" value="NAD(P)-bd_dom_sf"/>
</dbReference>
<dbReference type="GO" id="GO:0016491">
    <property type="term" value="F:oxidoreductase activity"/>
    <property type="evidence" value="ECO:0007669"/>
    <property type="project" value="UniProtKB-KW"/>
</dbReference>
<dbReference type="Gene3D" id="3.40.50.720">
    <property type="entry name" value="NAD(P)-binding Rossmann-like Domain"/>
    <property type="match status" value="1"/>
</dbReference>
<dbReference type="InterPro" id="IPR002347">
    <property type="entry name" value="SDR_fam"/>
</dbReference>
<dbReference type="Pfam" id="PF00106">
    <property type="entry name" value="adh_short"/>
    <property type="match status" value="1"/>
</dbReference>
<dbReference type="PRINTS" id="PR00081">
    <property type="entry name" value="GDHRDH"/>
</dbReference>
<dbReference type="Proteomes" id="UP000322658">
    <property type="component" value="Unassembled WGS sequence"/>
</dbReference>
<gene>
    <name evidence="4" type="ORF">F2Y07_12210</name>
    <name evidence="3" type="ORF">F2Y13_08665</name>
</gene>
<evidence type="ECO:0000256" key="2">
    <source>
        <dbReference type="ARBA" id="ARBA00023002"/>
    </source>
</evidence>
<sequence>MKRIVIVGATSGIGLEVARLCIRAGWRVGAAGRRKEALEALRSEAPGQVETETIDITRDDAPERLARLVERLGGMEIYFHASGIGSRNTALRPDIELNTLRTNGEGFVRMVTAAFGHFRSHGGGRIAVISSIAGTKGLGSAPAYSATKRMQNTYIDALAQLSRMENCGIRFTDIRPGFVATPLLSGDGRYPMLMRTEKVAARIMHVLRHPRRRVVIDRRYALMVFFWKLIPEWLWERLNIRKDD</sequence>
<evidence type="ECO:0000313" key="5">
    <source>
        <dbReference type="Proteomes" id="UP000322658"/>
    </source>
</evidence>
<evidence type="ECO:0000313" key="3">
    <source>
        <dbReference type="EMBL" id="KAA2369851.1"/>
    </source>
</evidence>
<keyword evidence="2" id="KW-0560">Oxidoreductase</keyword>
<dbReference type="EMBL" id="VVXK01000011">
    <property type="protein sequence ID" value="KAA2369851.1"/>
    <property type="molecule type" value="Genomic_DNA"/>
</dbReference>
<organism evidence="4 5">
    <name type="scientific">Alistipes shahii</name>
    <dbReference type="NCBI Taxonomy" id="328814"/>
    <lineage>
        <taxon>Bacteria</taxon>
        <taxon>Pseudomonadati</taxon>
        <taxon>Bacteroidota</taxon>
        <taxon>Bacteroidia</taxon>
        <taxon>Bacteroidales</taxon>
        <taxon>Rikenellaceae</taxon>
        <taxon>Alistipes</taxon>
    </lineage>
</organism>